<dbReference type="RefSeq" id="WP_220209477.1">
    <property type="nucleotide sequence ID" value="NZ_BNJK01000002.1"/>
</dbReference>
<dbReference type="InterPro" id="IPR003741">
    <property type="entry name" value="LUD_dom"/>
</dbReference>
<feature type="domain" description="LUD" evidence="1">
    <location>
        <begin position="21"/>
        <end position="202"/>
    </location>
</feature>
<dbReference type="EMBL" id="BNJK01000002">
    <property type="protein sequence ID" value="GHO98786.1"/>
    <property type="molecule type" value="Genomic_DNA"/>
</dbReference>
<accession>A0A8J3IQA2</accession>
<proteinExistence type="predicted"/>
<dbReference type="AlphaFoldDB" id="A0A8J3IQA2"/>
<dbReference type="Pfam" id="PF02589">
    <property type="entry name" value="LUD_dom"/>
    <property type="match status" value="1"/>
</dbReference>
<dbReference type="PANTHER" id="PTHR36179">
    <property type="entry name" value="LUD_DOM DOMAIN-CONTAINING PROTEIN"/>
    <property type="match status" value="1"/>
</dbReference>
<dbReference type="Proteomes" id="UP000597444">
    <property type="component" value="Unassembled WGS sequence"/>
</dbReference>
<evidence type="ECO:0000313" key="2">
    <source>
        <dbReference type="EMBL" id="GHO98786.1"/>
    </source>
</evidence>
<evidence type="ECO:0000259" key="1">
    <source>
        <dbReference type="Pfam" id="PF02589"/>
    </source>
</evidence>
<reference evidence="2" key="1">
    <citation type="submission" date="2020-10" db="EMBL/GenBank/DDBJ databases">
        <title>Taxonomic study of unclassified bacteria belonging to the class Ktedonobacteria.</title>
        <authorList>
            <person name="Yabe S."/>
            <person name="Wang C.M."/>
            <person name="Zheng Y."/>
            <person name="Sakai Y."/>
            <person name="Cavaletti L."/>
            <person name="Monciardini P."/>
            <person name="Donadio S."/>
        </authorList>
    </citation>
    <scope>NUCLEOTIDE SEQUENCE</scope>
    <source>
        <strain evidence="2">ID150040</strain>
    </source>
</reference>
<organism evidence="2 3">
    <name type="scientific">Reticulibacter mediterranei</name>
    <dbReference type="NCBI Taxonomy" id="2778369"/>
    <lineage>
        <taxon>Bacteria</taxon>
        <taxon>Bacillati</taxon>
        <taxon>Chloroflexota</taxon>
        <taxon>Ktedonobacteria</taxon>
        <taxon>Ktedonobacterales</taxon>
        <taxon>Reticulibacteraceae</taxon>
        <taxon>Reticulibacter</taxon>
    </lineage>
</organism>
<name>A0A8J3IQA2_9CHLR</name>
<protein>
    <recommendedName>
        <fullName evidence="1">LUD domain-containing protein</fullName>
    </recommendedName>
</protein>
<keyword evidence="3" id="KW-1185">Reference proteome</keyword>
<evidence type="ECO:0000313" key="3">
    <source>
        <dbReference type="Proteomes" id="UP000597444"/>
    </source>
</evidence>
<gene>
    <name evidence="2" type="ORF">KSF_088340</name>
</gene>
<dbReference type="PANTHER" id="PTHR36179:SF2">
    <property type="entry name" value="LUD DOMAIN-CONTAINING PROTEIN"/>
    <property type="match status" value="1"/>
</dbReference>
<sequence length="209" mass="23084">MTTLVPNTEFARLASDEDITTVVAALTAKGIAAEVFENRAEVRIRMLDLLPEGAEVYTALSQTLEVLGLHEEINTSSRYISLRSQVEKLGREGRMSRTGRKLMASPEYVIGSVHAITHQGQVLIASGSGSQLAGYTFGASHVIWVVGAQKIVRDLDEGLRRIWEYSYPLENERMQTRYGMDSFPAKILLVEGEMPGRISVLLVKEALGF</sequence>
<comment type="caution">
    <text evidence="2">The sequence shown here is derived from an EMBL/GenBank/DDBJ whole genome shotgun (WGS) entry which is preliminary data.</text>
</comment>